<dbReference type="InterPro" id="IPR002401">
    <property type="entry name" value="Cyt_P450_E_grp-I"/>
</dbReference>
<dbReference type="PRINTS" id="PR00463">
    <property type="entry name" value="EP450I"/>
</dbReference>
<evidence type="ECO:0000256" key="6">
    <source>
        <dbReference type="ARBA" id="ARBA00023033"/>
    </source>
</evidence>
<gene>
    <name evidence="8" type="ordered locus">HacjB3_18768</name>
    <name evidence="9" type="ORF">C497_00650</name>
</gene>
<dbReference type="InterPro" id="IPR017972">
    <property type="entry name" value="Cyt_P450_CS"/>
</dbReference>
<keyword evidence="4 7" id="KW-0560">Oxidoreductase</keyword>
<keyword evidence="5 7" id="KW-0408">Iron</keyword>
<evidence type="ECO:0000313" key="10">
    <source>
        <dbReference type="Proteomes" id="UP000000390"/>
    </source>
</evidence>
<dbReference type="PANTHER" id="PTHR24291">
    <property type="entry name" value="CYTOCHROME P450 FAMILY 4"/>
    <property type="match status" value="1"/>
</dbReference>
<dbReference type="PANTHER" id="PTHR24291:SF50">
    <property type="entry name" value="BIFUNCTIONAL ALBAFLAVENONE MONOOXYGENASE_TERPENE SYNTHASE"/>
    <property type="match status" value="1"/>
</dbReference>
<dbReference type="InterPro" id="IPR036396">
    <property type="entry name" value="Cyt_P450_sf"/>
</dbReference>
<dbReference type="PRINTS" id="PR00385">
    <property type="entry name" value="P450"/>
</dbReference>
<accession>D8JCI6</accession>
<evidence type="ECO:0000313" key="9">
    <source>
        <dbReference type="EMBL" id="ELY41751.1"/>
    </source>
</evidence>
<sequence length="400" mass="46422">MELPGSNDIYALCHPEYFEHVLVAEVDSFTKTEDYQQAFGNGLLSTDDSQWRTQRNTLQPLFYRDHIMDFADQMSMCTQRRLETWHEGQTHDIESEMKNLTFEILFSTLFGREVQPGEDAELREAADGINDWFVPSSWMLPNWIPTPARRRFKQSKSRLREEVRAIFADNREQSLTESKDILSQLRRVHNTDAGLSKKEIEDQLVTMVFAGYETTAVALAFAWYSLSDDPEIRREFHQELDMVLDGRTPTFNDLPELEVTERIVKETLRLFPPVHTIPRRTKRPVEFDGFHVPEGEEVHLAVLHAHRDPTIYANPTEFQPDRWKDDLEDEIHDFGYIPFGGGRRTCIGREFALLEAKIVLATIGQHFQLTADHTTDIELEPQITTQSKNGIPMTVQPREE</sequence>
<dbReference type="Gene3D" id="1.10.630.10">
    <property type="entry name" value="Cytochrome P450"/>
    <property type="match status" value="1"/>
</dbReference>
<dbReference type="AlphaFoldDB" id="D8JCI6"/>
<dbReference type="InterPro" id="IPR001128">
    <property type="entry name" value="Cyt_P450"/>
</dbReference>
<dbReference type="GO" id="GO:0004497">
    <property type="term" value="F:monooxygenase activity"/>
    <property type="evidence" value="ECO:0007669"/>
    <property type="project" value="UniProtKB-KW"/>
</dbReference>
<evidence type="ECO:0000256" key="3">
    <source>
        <dbReference type="ARBA" id="ARBA00022723"/>
    </source>
</evidence>
<dbReference type="GO" id="GO:0020037">
    <property type="term" value="F:heme binding"/>
    <property type="evidence" value="ECO:0007669"/>
    <property type="project" value="InterPro"/>
</dbReference>
<evidence type="ECO:0000256" key="1">
    <source>
        <dbReference type="ARBA" id="ARBA00010617"/>
    </source>
</evidence>
<evidence type="ECO:0000313" key="11">
    <source>
        <dbReference type="Proteomes" id="UP000011645"/>
    </source>
</evidence>
<dbReference type="PROSITE" id="PS00086">
    <property type="entry name" value="CYTOCHROME_P450"/>
    <property type="match status" value="1"/>
</dbReference>
<dbReference type="GO" id="GO:0016705">
    <property type="term" value="F:oxidoreductase activity, acting on paired donors, with incorporation or reduction of molecular oxygen"/>
    <property type="evidence" value="ECO:0007669"/>
    <property type="project" value="InterPro"/>
</dbReference>
<dbReference type="EMBL" id="AOHV01000002">
    <property type="protein sequence ID" value="ELY41751.1"/>
    <property type="molecule type" value="Genomic_DNA"/>
</dbReference>
<reference evidence="9 11" key="2">
    <citation type="journal article" date="2014" name="PLoS Genet.">
        <title>Phylogenetically driven sequencing of extremely halophilic archaea reveals strategies for static and dynamic osmo-response.</title>
        <authorList>
            <person name="Becker E.A."/>
            <person name="Seitzer P.M."/>
            <person name="Tritt A."/>
            <person name="Larsen D."/>
            <person name="Krusor M."/>
            <person name="Yao A.I."/>
            <person name="Wu D."/>
            <person name="Madern D."/>
            <person name="Eisen J.A."/>
            <person name="Darling A.E."/>
            <person name="Facciotti M.T."/>
        </authorList>
    </citation>
    <scope>NUCLEOTIDE SEQUENCE [LARGE SCALE GENOMIC DNA]</scope>
    <source>
        <strain evidence="9">B3</strain>
        <strain evidence="11">DSM 18796 / CECT 7217 / JCM 14584 / KCTC 4019 / B3</strain>
    </source>
</reference>
<keyword evidence="11" id="KW-1185">Reference proteome</keyword>
<comment type="similarity">
    <text evidence="1 7">Belongs to the cytochrome P450 family.</text>
</comment>
<dbReference type="Pfam" id="PF00067">
    <property type="entry name" value="p450"/>
    <property type="match status" value="1"/>
</dbReference>
<dbReference type="eggNOG" id="arCOG02814">
    <property type="taxonomic scope" value="Archaea"/>
</dbReference>
<keyword evidence="3 7" id="KW-0479">Metal-binding</keyword>
<dbReference type="Proteomes" id="UP000000390">
    <property type="component" value="Plasmid 2"/>
</dbReference>
<dbReference type="GO" id="GO:0005506">
    <property type="term" value="F:iron ion binding"/>
    <property type="evidence" value="ECO:0007669"/>
    <property type="project" value="InterPro"/>
</dbReference>
<evidence type="ECO:0000256" key="5">
    <source>
        <dbReference type="ARBA" id="ARBA00023004"/>
    </source>
</evidence>
<keyword evidence="6 7" id="KW-0503">Monooxygenase</keyword>
<proteinExistence type="inferred from homology"/>
<protein>
    <submittedName>
        <fullName evidence="8">Cytochrome P450</fullName>
    </submittedName>
</protein>
<dbReference type="HOGENOM" id="CLU_001570_5_1_2"/>
<keyword evidence="2 7" id="KW-0349">Heme</keyword>
<organism evidence="8 10">
    <name type="scientific">Halalkalicoccus jeotgali (strain DSM 18796 / CECT 7217 / JCM 14584 / KCTC 4019 / B3)</name>
    <dbReference type="NCBI Taxonomy" id="795797"/>
    <lineage>
        <taxon>Archaea</taxon>
        <taxon>Methanobacteriati</taxon>
        <taxon>Methanobacteriota</taxon>
        <taxon>Stenosarchaea group</taxon>
        <taxon>Halobacteria</taxon>
        <taxon>Halobacteriales</taxon>
        <taxon>Halococcaceae</taxon>
        <taxon>Halalkalicoccus</taxon>
    </lineage>
</organism>
<name>D8JCI6_HALJB</name>
<dbReference type="PATRIC" id="fig|795797.18.peg.3638"/>
<dbReference type="KEGG" id="hje:HacjB3_18768"/>
<evidence type="ECO:0000313" key="8">
    <source>
        <dbReference type="EMBL" id="ADJ17093.1"/>
    </source>
</evidence>
<evidence type="ECO:0000256" key="4">
    <source>
        <dbReference type="ARBA" id="ARBA00023002"/>
    </source>
</evidence>
<evidence type="ECO:0000256" key="2">
    <source>
        <dbReference type="ARBA" id="ARBA00022617"/>
    </source>
</evidence>
<dbReference type="InterPro" id="IPR050196">
    <property type="entry name" value="Cytochrome_P450_Monoox"/>
</dbReference>
<evidence type="ECO:0000256" key="7">
    <source>
        <dbReference type="RuleBase" id="RU000461"/>
    </source>
</evidence>
<dbReference type="Proteomes" id="UP000011645">
    <property type="component" value="Unassembled WGS sequence"/>
</dbReference>
<geneLocation type="plasmid" evidence="8 10">
    <name>2</name>
</geneLocation>
<dbReference type="SUPFAM" id="SSF48264">
    <property type="entry name" value="Cytochrome P450"/>
    <property type="match status" value="1"/>
</dbReference>
<keyword evidence="8" id="KW-0614">Plasmid</keyword>
<reference evidence="8 10" key="1">
    <citation type="journal article" date="2010" name="J. Bacteriol.">
        <title>Complete genome sequence of Halalkalicoccus jeotgali B3(T), an extremely halophilic archaeon.</title>
        <authorList>
            <person name="Roh S.W."/>
            <person name="Nam Y.D."/>
            <person name="Nam S.H."/>
            <person name="Choi S.H."/>
            <person name="Park H.S."/>
            <person name="Bae J.W."/>
        </authorList>
    </citation>
    <scope>NUCLEOTIDE SEQUENCE [LARGE SCALE GENOMIC DNA]</scope>
    <source>
        <strain evidence="8">B3</strain>
        <strain evidence="10">DSM 18796 / CECT 7217 / JCM 14584 / KCTC 4019 / B3</strain>
        <plasmid evidence="10">2</plasmid>
    </source>
</reference>
<dbReference type="EMBL" id="CP002064">
    <property type="protein sequence ID" value="ADJ17093.1"/>
    <property type="molecule type" value="Genomic_DNA"/>
</dbReference>